<evidence type="ECO:0000259" key="7">
    <source>
        <dbReference type="PROSITE" id="PS50151"/>
    </source>
</evidence>
<dbReference type="SUPFAM" id="SSF46600">
    <property type="entry name" value="C-terminal UvrC-binding domain of UvrB"/>
    <property type="match status" value="1"/>
</dbReference>
<dbReference type="PROSITE" id="PS50164">
    <property type="entry name" value="GIY_YIG"/>
    <property type="match status" value="1"/>
</dbReference>
<reference evidence="10 11" key="1">
    <citation type="journal article" date="2017" name="ISME J.">
        <title>Energy and carbon metabolisms in a deep terrestrial subsurface fluid microbial community.</title>
        <authorList>
            <person name="Momper L."/>
            <person name="Jungbluth S.P."/>
            <person name="Lee M.D."/>
            <person name="Amend J.P."/>
        </authorList>
    </citation>
    <scope>NUCLEOTIDE SEQUENCE [LARGE SCALE GENOMIC DNA]</scope>
    <source>
        <strain evidence="10">SURF_29</strain>
    </source>
</reference>
<dbReference type="PROSITE" id="PS50151">
    <property type="entry name" value="UVR"/>
    <property type="match status" value="1"/>
</dbReference>
<dbReference type="Proteomes" id="UP000285655">
    <property type="component" value="Unassembled WGS sequence"/>
</dbReference>
<dbReference type="SUPFAM" id="SSF47781">
    <property type="entry name" value="RuvA domain 2-like"/>
    <property type="match status" value="1"/>
</dbReference>
<name>A0A419DAJ3_9BACT</name>
<dbReference type="AlphaFoldDB" id="A0A419DAJ3"/>
<feature type="domain" description="UVR" evidence="7">
    <location>
        <begin position="215"/>
        <end position="250"/>
    </location>
</feature>
<evidence type="ECO:0000256" key="1">
    <source>
        <dbReference type="ARBA" id="ARBA00022490"/>
    </source>
</evidence>
<proteinExistence type="predicted"/>
<dbReference type="PROSITE" id="PS50165">
    <property type="entry name" value="UVRC"/>
    <property type="match status" value="1"/>
</dbReference>
<dbReference type="Pfam" id="PF02151">
    <property type="entry name" value="UVR"/>
    <property type="match status" value="1"/>
</dbReference>
<dbReference type="PANTHER" id="PTHR30562">
    <property type="entry name" value="UVRC/OXIDOREDUCTASE"/>
    <property type="match status" value="1"/>
</dbReference>
<sequence>MDAKKEIKKLPVGPGVYIYRNARGKIIYIGKAVSLRHRVSQYFLASRNLDEKTQRLVPEIAKIEHIKTGSEIEALILEAELIKRYKPPFNVQWRDDKNYVYIKITREDYPRVTLIRQIVDDKARYIGPFVSAGAVRGLLRYSRKIFMFRHCDYDLRERDSSTRRSAKSLGMTKGRKVCLQYSIGNCSGPCRKHITKAEYNKNIRQMIKLFQGKTLALEREFKREMKVAAKNEDFERAGLYRNRIMWLKKIKTIELEGDERELKRDKALTGLRDALNLRKIPKRIECYDVSNIFGRCAVGSMVVFIDGLPEKDHYRRFEIKTVEKISDTDMVQEVLRRRFKKLQISAKHFSQNQKSKIKNQKKMDSRLRGNDRGGGDESFGQVPDLIIIDGGKGQLSVAKRVLDEYGLRLNLVSLAKKREEIFRIRMDSRLRGNDGGGRFEKYTLPEGSESLYLVQRIRDEAHRFAITYHRSKRGKEMATSNLDTIDGVGPKTKKKLVKHFGSVENIRKASVEDLLKIVGEKLARKIKEGL</sequence>
<evidence type="ECO:0000256" key="5">
    <source>
        <dbReference type="ARBA" id="ARBA00023204"/>
    </source>
</evidence>
<feature type="region of interest" description="Disordered" evidence="6">
    <location>
        <begin position="350"/>
        <end position="377"/>
    </location>
</feature>
<evidence type="ECO:0000313" key="11">
    <source>
        <dbReference type="Proteomes" id="UP000285655"/>
    </source>
</evidence>
<dbReference type="InterPro" id="IPR001943">
    <property type="entry name" value="UVR_dom"/>
</dbReference>
<dbReference type="InterPro" id="IPR000305">
    <property type="entry name" value="GIY-YIG_endonuc"/>
</dbReference>
<dbReference type="FunFam" id="3.40.1440.10:FF:000001">
    <property type="entry name" value="UvrABC system protein C"/>
    <property type="match status" value="1"/>
</dbReference>
<dbReference type="InterPro" id="IPR050066">
    <property type="entry name" value="UvrABC_protein_C"/>
</dbReference>
<dbReference type="InterPro" id="IPR010994">
    <property type="entry name" value="RuvA_2-like"/>
</dbReference>
<evidence type="ECO:0000256" key="4">
    <source>
        <dbReference type="ARBA" id="ARBA00022881"/>
    </source>
</evidence>
<dbReference type="Pfam" id="PF01541">
    <property type="entry name" value="GIY-YIG"/>
    <property type="match status" value="1"/>
</dbReference>
<feature type="compositionally biased region" description="Basic and acidic residues" evidence="6">
    <location>
        <begin position="361"/>
        <end position="375"/>
    </location>
</feature>
<evidence type="ECO:0000313" key="10">
    <source>
        <dbReference type="EMBL" id="RJO60114.1"/>
    </source>
</evidence>
<dbReference type="SMART" id="SM00465">
    <property type="entry name" value="GIYc"/>
    <property type="match status" value="1"/>
</dbReference>
<dbReference type="Pfam" id="PF08459">
    <property type="entry name" value="UvrC_RNaseH_dom"/>
    <property type="match status" value="1"/>
</dbReference>
<evidence type="ECO:0000259" key="8">
    <source>
        <dbReference type="PROSITE" id="PS50164"/>
    </source>
</evidence>
<accession>A0A419DAJ3</accession>
<dbReference type="InterPro" id="IPR035901">
    <property type="entry name" value="GIY-YIG_endonuc_sf"/>
</dbReference>
<evidence type="ECO:0000256" key="3">
    <source>
        <dbReference type="ARBA" id="ARBA00022769"/>
    </source>
</evidence>
<dbReference type="GO" id="GO:0009380">
    <property type="term" value="C:excinuclease repair complex"/>
    <property type="evidence" value="ECO:0007669"/>
    <property type="project" value="TreeGrafter"/>
</dbReference>
<keyword evidence="5" id="KW-0234">DNA repair</keyword>
<keyword evidence="1" id="KW-0963">Cytoplasm</keyword>
<evidence type="ECO:0000259" key="9">
    <source>
        <dbReference type="PROSITE" id="PS50165"/>
    </source>
</evidence>
<gene>
    <name evidence="10" type="ORF">C4544_07195</name>
</gene>
<dbReference type="CDD" id="cd10434">
    <property type="entry name" value="GIY-YIG_UvrC_Cho"/>
    <property type="match status" value="1"/>
</dbReference>
<dbReference type="InterPro" id="IPR001162">
    <property type="entry name" value="UvrC_RNase_H_dom"/>
</dbReference>
<dbReference type="SUPFAM" id="SSF82771">
    <property type="entry name" value="GIY-YIG endonuclease"/>
    <property type="match status" value="1"/>
</dbReference>
<dbReference type="GO" id="GO:0006289">
    <property type="term" value="P:nucleotide-excision repair"/>
    <property type="evidence" value="ECO:0007669"/>
    <property type="project" value="InterPro"/>
</dbReference>
<evidence type="ECO:0000256" key="2">
    <source>
        <dbReference type="ARBA" id="ARBA00022763"/>
    </source>
</evidence>
<dbReference type="Gene3D" id="3.30.420.340">
    <property type="entry name" value="UvrC, RNAse H endonuclease domain"/>
    <property type="match status" value="1"/>
</dbReference>
<dbReference type="Gene3D" id="4.10.860.10">
    <property type="entry name" value="UVR domain"/>
    <property type="match status" value="1"/>
</dbReference>
<keyword evidence="4" id="KW-0267">Excision nuclease</keyword>
<keyword evidence="3" id="KW-0228">DNA excision</keyword>
<dbReference type="InterPro" id="IPR047296">
    <property type="entry name" value="GIY-YIG_UvrC_Cho"/>
</dbReference>
<feature type="domain" description="GIY-YIG" evidence="8">
    <location>
        <begin position="12"/>
        <end position="91"/>
    </location>
</feature>
<dbReference type="Pfam" id="PF14520">
    <property type="entry name" value="HHH_5"/>
    <property type="match status" value="1"/>
</dbReference>
<organism evidence="10 11">
    <name type="scientific">candidate division WS5 bacterium</name>
    <dbReference type="NCBI Taxonomy" id="2093353"/>
    <lineage>
        <taxon>Bacteria</taxon>
        <taxon>candidate division WS5</taxon>
    </lineage>
</organism>
<dbReference type="InterPro" id="IPR036876">
    <property type="entry name" value="UVR_dom_sf"/>
</dbReference>
<dbReference type="InterPro" id="IPR038476">
    <property type="entry name" value="UvrC_RNase_H_dom_sf"/>
</dbReference>
<keyword evidence="2" id="KW-0227">DNA damage</keyword>
<dbReference type="Gene3D" id="3.40.1440.10">
    <property type="entry name" value="GIY-YIG endonuclease"/>
    <property type="match status" value="1"/>
</dbReference>
<dbReference type="Gene3D" id="1.10.150.20">
    <property type="entry name" value="5' to 3' exonuclease, C-terminal subdomain"/>
    <property type="match status" value="1"/>
</dbReference>
<dbReference type="EMBL" id="QZJW01000055">
    <property type="protein sequence ID" value="RJO60114.1"/>
    <property type="molecule type" value="Genomic_DNA"/>
</dbReference>
<dbReference type="GO" id="GO:0009381">
    <property type="term" value="F:excinuclease ABC activity"/>
    <property type="evidence" value="ECO:0007669"/>
    <property type="project" value="InterPro"/>
</dbReference>
<evidence type="ECO:0000256" key="6">
    <source>
        <dbReference type="SAM" id="MobiDB-lite"/>
    </source>
</evidence>
<comment type="caution">
    <text evidence="10">The sequence shown here is derived from an EMBL/GenBank/DDBJ whole genome shotgun (WGS) entry which is preliminary data.</text>
</comment>
<dbReference type="PANTHER" id="PTHR30562:SF1">
    <property type="entry name" value="UVRABC SYSTEM PROTEIN C"/>
    <property type="match status" value="1"/>
</dbReference>
<feature type="domain" description="UvrC family homology region profile" evidence="9">
    <location>
        <begin position="259"/>
        <end position="402"/>
    </location>
</feature>
<protein>
    <submittedName>
        <fullName evidence="10">Excinuclease ABC subunit UvrC</fullName>
    </submittedName>
</protein>